<dbReference type="Proteomes" id="UP000581206">
    <property type="component" value="Unassembled WGS sequence"/>
</dbReference>
<proteinExistence type="predicted"/>
<dbReference type="PANTHER" id="PTHR24421">
    <property type="entry name" value="NITRATE/NITRITE SENSOR PROTEIN NARX-RELATED"/>
    <property type="match status" value="1"/>
</dbReference>
<evidence type="ECO:0000256" key="3">
    <source>
        <dbReference type="ARBA" id="ARBA00022553"/>
    </source>
</evidence>
<comment type="caution">
    <text evidence="11">The sequence shown here is derived from an EMBL/GenBank/DDBJ whole genome shotgun (WGS) entry which is preliminary data.</text>
</comment>
<dbReference type="AlphaFoldDB" id="A0A7X6QXY7"/>
<organism evidence="11 12">
    <name type="scientific">Cellulomonas denverensis</name>
    <dbReference type="NCBI Taxonomy" id="264297"/>
    <lineage>
        <taxon>Bacteria</taxon>
        <taxon>Bacillati</taxon>
        <taxon>Actinomycetota</taxon>
        <taxon>Actinomycetes</taxon>
        <taxon>Micrococcales</taxon>
        <taxon>Cellulomonadaceae</taxon>
        <taxon>Cellulomonas</taxon>
    </lineage>
</organism>
<accession>A0A7X6QXY7</accession>
<evidence type="ECO:0000256" key="6">
    <source>
        <dbReference type="ARBA" id="ARBA00022777"/>
    </source>
</evidence>
<feature type="transmembrane region" description="Helical" evidence="9">
    <location>
        <begin position="144"/>
        <end position="162"/>
    </location>
</feature>
<keyword evidence="4" id="KW-0808">Transferase</keyword>
<dbReference type="InterPro" id="IPR011712">
    <property type="entry name" value="Sig_transdc_His_kin_sub3_dim/P"/>
</dbReference>
<dbReference type="PANTHER" id="PTHR24421:SF10">
    <property type="entry name" value="NITRATE_NITRITE SENSOR PROTEIN NARQ"/>
    <property type="match status" value="1"/>
</dbReference>
<keyword evidence="8" id="KW-0902">Two-component regulatory system</keyword>
<evidence type="ECO:0000256" key="5">
    <source>
        <dbReference type="ARBA" id="ARBA00022741"/>
    </source>
</evidence>
<dbReference type="GO" id="GO:0016020">
    <property type="term" value="C:membrane"/>
    <property type="evidence" value="ECO:0007669"/>
    <property type="project" value="InterPro"/>
</dbReference>
<feature type="domain" description="Signal transduction histidine kinase subgroup 3 dimerisation and phosphoacceptor" evidence="10">
    <location>
        <begin position="198"/>
        <end position="264"/>
    </location>
</feature>
<feature type="transmembrane region" description="Helical" evidence="9">
    <location>
        <begin position="20"/>
        <end position="38"/>
    </location>
</feature>
<keyword evidence="6 11" id="KW-0418">Kinase</keyword>
<dbReference type="GO" id="GO:0000155">
    <property type="term" value="F:phosphorelay sensor kinase activity"/>
    <property type="evidence" value="ECO:0007669"/>
    <property type="project" value="InterPro"/>
</dbReference>
<evidence type="ECO:0000256" key="2">
    <source>
        <dbReference type="ARBA" id="ARBA00012438"/>
    </source>
</evidence>
<evidence type="ECO:0000256" key="4">
    <source>
        <dbReference type="ARBA" id="ARBA00022679"/>
    </source>
</evidence>
<evidence type="ECO:0000256" key="8">
    <source>
        <dbReference type="ARBA" id="ARBA00023012"/>
    </source>
</evidence>
<comment type="catalytic activity">
    <reaction evidence="1">
        <text>ATP + protein L-histidine = ADP + protein N-phospho-L-histidine.</text>
        <dbReference type="EC" id="2.7.13.3"/>
    </reaction>
</comment>
<dbReference type="EC" id="2.7.13.3" evidence="2"/>
<sequence length="340" mass="36090">MTGSGERRSFWRRTLPGWDAAFAVLFVLSGLSMLTGEHPTGDRVLVAALLAVLLVAYLALARPGALRGDHRLTTGYLAVMLVVVSVCTAVNSLGSILLFVGFAQIWYFATGLRNGTVLSVLLTAGVAVANVWRVRPQGIEIAQLAGQYAVGLGFALALGFWVTRVAEQNEVLADLIDEVERTRSASAAAQHRAGVLAERERVAERVHDTLAQGFTSIVLLAQAARAQVAAGDAPAARDTAGELERVARAHLAESRALVAAFGSPALEEAELTEVLDRLLTRFHAETGIRITVEVPPVPVSRDTEVVLLRGVQEVLVTARDDGPAHLVLGADGTVRRAADS</sequence>
<keyword evidence="12" id="KW-1185">Reference proteome</keyword>
<gene>
    <name evidence="11" type="ORF">HGA03_02745</name>
</gene>
<evidence type="ECO:0000256" key="1">
    <source>
        <dbReference type="ARBA" id="ARBA00000085"/>
    </source>
</evidence>
<feature type="transmembrane region" description="Helical" evidence="9">
    <location>
        <begin position="44"/>
        <end position="64"/>
    </location>
</feature>
<evidence type="ECO:0000313" key="11">
    <source>
        <dbReference type="EMBL" id="NKY21579.1"/>
    </source>
</evidence>
<feature type="transmembrane region" description="Helical" evidence="9">
    <location>
        <begin position="76"/>
        <end position="109"/>
    </location>
</feature>
<keyword evidence="9" id="KW-0472">Membrane</keyword>
<keyword evidence="3" id="KW-0597">Phosphoprotein</keyword>
<reference evidence="11 12" key="1">
    <citation type="submission" date="2020-04" db="EMBL/GenBank/DDBJ databases">
        <title>MicrobeNet Type strains.</title>
        <authorList>
            <person name="Nicholson A.C."/>
        </authorList>
    </citation>
    <scope>NUCLEOTIDE SEQUENCE [LARGE SCALE GENOMIC DNA]</scope>
    <source>
        <strain evidence="11 12">ATCC BAA-788</strain>
    </source>
</reference>
<dbReference type="Gene3D" id="6.10.250.2870">
    <property type="match status" value="1"/>
</dbReference>
<protein>
    <recommendedName>
        <fullName evidence="2">histidine kinase</fullName>
        <ecNumber evidence="2">2.7.13.3</ecNumber>
    </recommendedName>
</protein>
<dbReference type="RefSeq" id="WP_168628653.1">
    <property type="nucleotide sequence ID" value="NZ_BONL01000009.1"/>
</dbReference>
<evidence type="ECO:0000256" key="9">
    <source>
        <dbReference type="SAM" id="Phobius"/>
    </source>
</evidence>
<dbReference type="GO" id="GO:0005524">
    <property type="term" value="F:ATP binding"/>
    <property type="evidence" value="ECO:0007669"/>
    <property type="project" value="UniProtKB-KW"/>
</dbReference>
<dbReference type="Pfam" id="PF07730">
    <property type="entry name" value="HisKA_3"/>
    <property type="match status" value="1"/>
</dbReference>
<dbReference type="GO" id="GO:0046983">
    <property type="term" value="F:protein dimerization activity"/>
    <property type="evidence" value="ECO:0007669"/>
    <property type="project" value="InterPro"/>
</dbReference>
<keyword evidence="5" id="KW-0547">Nucleotide-binding</keyword>
<dbReference type="EMBL" id="JAAXOX010000001">
    <property type="protein sequence ID" value="NKY21579.1"/>
    <property type="molecule type" value="Genomic_DNA"/>
</dbReference>
<evidence type="ECO:0000259" key="10">
    <source>
        <dbReference type="Pfam" id="PF07730"/>
    </source>
</evidence>
<keyword evidence="9" id="KW-1133">Transmembrane helix</keyword>
<feature type="transmembrane region" description="Helical" evidence="9">
    <location>
        <begin position="115"/>
        <end position="132"/>
    </location>
</feature>
<keyword evidence="9" id="KW-0812">Transmembrane</keyword>
<name>A0A7X6QXY7_9CELL</name>
<evidence type="ECO:0000313" key="12">
    <source>
        <dbReference type="Proteomes" id="UP000581206"/>
    </source>
</evidence>
<evidence type="ECO:0000256" key="7">
    <source>
        <dbReference type="ARBA" id="ARBA00022840"/>
    </source>
</evidence>
<keyword evidence="7" id="KW-0067">ATP-binding</keyword>
<dbReference type="InterPro" id="IPR050482">
    <property type="entry name" value="Sensor_HK_TwoCompSys"/>
</dbReference>